<dbReference type="KEGG" id="gsb:GSUB_17535"/>
<geneLocation type="plasmid" evidence="1 2">
    <name>pGSUB1</name>
</geneLocation>
<accession>A0A0B5FUF7</accession>
<dbReference type="AlphaFoldDB" id="A0A0B5FUF7"/>
<keyword evidence="2" id="KW-1185">Reference proteome</keyword>
<sequence length="98" mass="10320">MITAFGSGASAPADFKGFARAGHPVGVVVQEIGAGVFAAMVEANRNGVQIFVDSGAYTAFTKGRRVDFDAVLDKYARLVDACERPELLHLVARMSSAT</sequence>
<keyword evidence="1" id="KW-0614">Plasmid</keyword>
<protein>
    <submittedName>
        <fullName evidence="1">Uncharacterized protein</fullName>
    </submittedName>
</protein>
<name>A0A0B5FUF7_9BACT</name>
<dbReference type="HOGENOM" id="CLU_2329758_0_0_7"/>
<dbReference type="RefSeq" id="WP_040202942.1">
    <property type="nucleotide sequence ID" value="NZ_CP010312.1"/>
</dbReference>
<dbReference type="EMBL" id="CP010312">
    <property type="protein sequence ID" value="AJF08279.1"/>
    <property type="molecule type" value="Genomic_DNA"/>
</dbReference>
<dbReference type="Proteomes" id="UP000035036">
    <property type="component" value="Plasmid pGSUB1"/>
</dbReference>
<evidence type="ECO:0000313" key="2">
    <source>
        <dbReference type="Proteomes" id="UP000035036"/>
    </source>
</evidence>
<gene>
    <name evidence="1" type="ORF">GSUB_17535</name>
</gene>
<evidence type="ECO:0000313" key="1">
    <source>
        <dbReference type="EMBL" id="AJF08279.1"/>
    </source>
</evidence>
<dbReference type="OrthoDB" id="6983573at2"/>
<proteinExistence type="predicted"/>
<organism evidence="1 2">
    <name type="scientific">Geoalkalibacter subterraneus</name>
    <dbReference type="NCBI Taxonomy" id="483547"/>
    <lineage>
        <taxon>Bacteria</taxon>
        <taxon>Pseudomonadati</taxon>
        <taxon>Thermodesulfobacteriota</taxon>
        <taxon>Desulfuromonadia</taxon>
        <taxon>Desulfuromonadales</taxon>
        <taxon>Geoalkalibacteraceae</taxon>
        <taxon>Geoalkalibacter</taxon>
    </lineage>
</organism>
<reference evidence="1 2" key="1">
    <citation type="journal article" date="2015" name="Genome Announc.">
        <title>Genomes of Geoalkalibacter ferrihydriticus Z-0531T and Geoalkalibacter subterraneus Red1T, Two Haloalkaliphilic Metal-Reducing Deltaproteobacteria.</title>
        <authorList>
            <person name="Badalamenti J.P."/>
            <person name="Krajmalnik-Brown R."/>
            <person name="Torres C.I."/>
            <person name="Bond D.R."/>
        </authorList>
    </citation>
    <scope>NUCLEOTIDE SEQUENCE [LARGE SCALE GENOMIC DNA]</scope>
    <source>
        <strain evidence="1 2">Red1</strain>
        <plasmid evidence="2">Plasmid pGSUB1</plasmid>
    </source>
</reference>